<dbReference type="AlphaFoldDB" id="A0A9Q1JUN5"/>
<organism evidence="1 2">
    <name type="scientific">Carnegiea gigantea</name>
    <dbReference type="NCBI Taxonomy" id="171969"/>
    <lineage>
        <taxon>Eukaryota</taxon>
        <taxon>Viridiplantae</taxon>
        <taxon>Streptophyta</taxon>
        <taxon>Embryophyta</taxon>
        <taxon>Tracheophyta</taxon>
        <taxon>Spermatophyta</taxon>
        <taxon>Magnoliopsida</taxon>
        <taxon>eudicotyledons</taxon>
        <taxon>Gunneridae</taxon>
        <taxon>Pentapetalae</taxon>
        <taxon>Caryophyllales</taxon>
        <taxon>Cactineae</taxon>
        <taxon>Cactaceae</taxon>
        <taxon>Cactoideae</taxon>
        <taxon>Echinocereeae</taxon>
        <taxon>Carnegiea</taxon>
    </lineage>
</organism>
<keyword evidence="2" id="KW-1185">Reference proteome</keyword>
<dbReference type="PANTHER" id="PTHR33710">
    <property type="entry name" value="BNAC02G09200D PROTEIN"/>
    <property type="match status" value="1"/>
</dbReference>
<gene>
    <name evidence="1" type="ORF">Cgig2_009624</name>
</gene>
<dbReference type="SUPFAM" id="SSF56219">
    <property type="entry name" value="DNase I-like"/>
    <property type="match status" value="1"/>
</dbReference>
<proteinExistence type="predicted"/>
<evidence type="ECO:0000313" key="2">
    <source>
        <dbReference type="Proteomes" id="UP001153076"/>
    </source>
</evidence>
<comment type="caution">
    <text evidence="1">The sequence shown here is derived from an EMBL/GenBank/DDBJ whole genome shotgun (WGS) entry which is preliminary data.</text>
</comment>
<name>A0A9Q1JUN5_9CARY</name>
<dbReference type="PANTHER" id="PTHR33710:SF64">
    <property type="entry name" value="ENDONUCLEASE_EXONUCLEASE_PHOSPHATASE DOMAIN-CONTAINING PROTEIN"/>
    <property type="match status" value="1"/>
</dbReference>
<evidence type="ECO:0000313" key="1">
    <source>
        <dbReference type="EMBL" id="KAJ8431546.1"/>
    </source>
</evidence>
<sequence length="315" mass="36577">MPIDGPFPNHIKFFNEDEVLIRQPVTYEWILTKCSHCAMMGHTEDVCKKKGVIRTEWRKIQKPSTHISPTLNALKLTNQRLIPPTNSKMLAWLTYWKHKSKARSHTACHKKTLPYNVYLWAQLESQRQPLWEALHQISLSTHGAWRLFGDLNTILSKKDRYGGNHVEDHDIQELTNFIANCEVLEMPSSGAFFTWTNKTIWSKIDRVFINSVWHNVFDYTLATVLPPGLSDHSPILTQSHGTSKPPLQFQFYDMWSSDKDFLSIVSKNLPNINSPTIMRLVRVYFVNLRHQLGKLNRSHFNDLKGQQESSRNALI</sequence>
<dbReference type="InterPro" id="IPR036691">
    <property type="entry name" value="Endo/exonu/phosph_ase_sf"/>
</dbReference>
<protein>
    <recommendedName>
        <fullName evidence="3">Reverse transcriptase</fullName>
    </recommendedName>
</protein>
<evidence type="ECO:0008006" key="3">
    <source>
        <dbReference type="Google" id="ProtNLM"/>
    </source>
</evidence>
<dbReference type="Gene3D" id="3.60.10.10">
    <property type="entry name" value="Endonuclease/exonuclease/phosphatase"/>
    <property type="match status" value="1"/>
</dbReference>
<accession>A0A9Q1JUN5</accession>
<dbReference type="Proteomes" id="UP001153076">
    <property type="component" value="Unassembled WGS sequence"/>
</dbReference>
<dbReference type="OrthoDB" id="1742302at2759"/>
<dbReference type="EMBL" id="JAKOGI010000682">
    <property type="protein sequence ID" value="KAJ8431546.1"/>
    <property type="molecule type" value="Genomic_DNA"/>
</dbReference>
<reference evidence="1" key="1">
    <citation type="submission" date="2022-04" db="EMBL/GenBank/DDBJ databases">
        <title>Carnegiea gigantea Genome sequencing and assembly v2.</title>
        <authorList>
            <person name="Copetti D."/>
            <person name="Sanderson M.J."/>
            <person name="Burquez A."/>
            <person name="Wojciechowski M.F."/>
        </authorList>
    </citation>
    <scope>NUCLEOTIDE SEQUENCE</scope>
    <source>
        <strain evidence="1">SGP5-SGP5p</strain>
        <tissue evidence="1">Aerial part</tissue>
    </source>
</reference>